<dbReference type="OrthoDB" id="2860966at2"/>
<accession>A0A4S3PQL5</accession>
<keyword evidence="2" id="KW-1185">Reference proteome</keyword>
<evidence type="ECO:0000313" key="1">
    <source>
        <dbReference type="EMBL" id="THE11951.1"/>
    </source>
</evidence>
<dbReference type="RefSeq" id="WP_136380055.1">
    <property type="nucleotide sequence ID" value="NZ_SLUB01000022.1"/>
</dbReference>
<dbReference type="EMBL" id="SLUB01000022">
    <property type="protein sequence ID" value="THE11951.1"/>
    <property type="molecule type" value="Genomic_DNA"/>
</dbReference>
<gene>
    <name evidence="1" type="ORF">E1I69_13140</name>
</gene>
<evidence type="ECO:0000313" key="2">
    <source>
        <dbReference type="Proteomes" id="UP000306477"/>
    </source>
</evidence>
<name>A0A4S3PQL5_9BACI</name>
<reference evidence="1 2" key="1">
    <citation type="journal article" date="2019" name="Indoor Air">
        <title>Impacts of indoor surface finishes on bacterial viability.</title>
        <authorList>
            <person name="Hu J."/>
            <person name="Maamar S.B."/>
            <person name="Glawe A.J."/>
            <person name="Gottel N."/>
            <person name="Gilbert J.A."/>
            <person name="Hartmann E.M."/>
        </authorList>
    </citation>
    <scope>NUCLEOTIDE SEQUENCE [LARGE SCALE GENOMIC DNA]</scope>
    <source>
        <strain evidence="1 2">AF060A6</strain>
    </source>
</reference>
<proteinExistence type="predicted"/>
<organism evidence="1 2">
    <name type="scientific">Bacillus timonensis</name>
    <dbReference type="NCBI Taxonomy" id="1033734"/>
    <lineage>
        <taxon>Bacteria</taxon>
        <taxon>Bacillati</taxon>
        <taxon>Bacillota</taxon>
        <taxon>Bacilli</taxon>
        <taxon>Bacillales</taxon>
        <taxon>Bacillaceae</taxon>
        <taxon>Bacillus</taxon>
    </lineage>
</organism>
<comment type="caution">
    <text evidence="1">The sequence shown here is derived from an EMBL/GenBank/DDBJ whole genome shotgun (WGS) entry which is preliminary data.</text>
</comment>
<sequence>MDIEQVCKEINNSVDALDLVTARKYIEENIDLLNSKGHYLNKNARELLKVITDMHNSDYKQLQRNELAIINTINAYATKFDLRGLKLLVKENSQLLLREDLIPYFNKDAKIVLEGMGAISKH</sequence>
<dbReference type="AlphaFoldDB" id="A0A4S3PQL5"/>
<protein>
    <submittedName>
        <fullName evidence="1">Uncharacterized protein</fullName>
    </submittedName>
</protein>
<dbReference type="Proteomes" id="UP000306477">
    <property type="component" value="Unassembled WGS sequence"/>
</dbReference>